<gene>
    <name evidence="2" type="ORF">EHF33_20760</name>
</gene>
<sequence>MTIQGFYDPDRKPWAVKLVREASYANFVLDYTWTPENPGPLVGTWSFSYLVNGECEHGELNLYADPMWPPDSRVVMIWEQPDTTLPPDFIGAVGLIRGATDSAGGNYTMPVIGLLDVDMLGSAGSYQSFALPDLYVPGGIQPLGVSYLSPDPGETVQGHHGRILEPFSDASAGVRGDGARVIGRAVSGVLALSAAAGGPVYELSLSGYERQKYVTETSQSPGERYALLTQTRSRPSSLTPRIYQGAGGKAPLIIPDQGGTPSTSWTLAQESSASFTLGSDLTSSISDSGTVTTSDAPFDAQTAALTRTYGLSFPISALVRQSAHSETAVNTSYDLTSLKVNVEYLRAATTPAGVVGFPEFSYYDRPQIAEERVSITVEHWISASADGFDQTSALSPGEQAIRTLTLEDGLNTSIQVEPPPDILQNVYASLNGGQYFWKVAVTVRYFLNDWRYVKKDPPPNFIGGTGPYDPATLPKYRRLVFGNYSASMSISATQTADRSVGSIPAENLPDGWNSGTTSPPTAQGKVAGRLRGPAKLTDIKLPDGSTVEGPITQYTLSRTFESYSTSFQTGARQTRVLTAGEADLEAVRQRRLMTELGSGPL</sequence>
<geneLocation type="plasmid" evidence="2 3">
    <name>unnamed4</name>
</geneLocation>
<evidence type="ECO:0000313" key="2">
    <source>
        <dbReference type="EMBL" id="AZI45344.1"/>
    </source>
</evidence>
<dbReference type="EMBL" id="CP034188">
    <property type="protein sequence ID" value="AZI45344.1"/>
    <property type="molecule type" value="Genomic_DNA"/>
</dbReference>
<dbReference type="RefSeq" id="WP_124875859.1">
    <property type="nucleotide sequence ID" value="NZ_CP034188.1"/>
</dbReference>
<name>A0A3G8YS45_9DEIO</name>
<keyword evidence="2" id="KW-0614">Plasmid</keyword>
<evidence type="ECO:0000313" key="3">
    <source>
        <dbReference type="Proteomes" id="UP000276417"/>
    </source>
</evidence>
<evidence type="ECO:0000256" key="1">
    <source>
        <dbReference type="SAM" id="MobiDB-lite"/>
    </source>
</evidence>
<reference evidence="2 3" key="1">
    <citation type="submission" date="2018-11" db="EMBL/GenBank/DDBJ databases">
        <title>Deinococcus shelandsis sp. nov., isolated from South Shetland Islands soil of Antarctica.</title>
        <authorList>
            <person name="Tian J."/>
        </authorList>
    </citation>
    <scope>NUCLEOTIDE SEQUENCE [LARGE SCALE GENOMIC DNA]</scope>
    <source>
        <strain evidence="2 3">S14-83T</strain>
        <plasmid evidence="2 3">unnamed4</plasmid>
    </source>
</reference>
<dbReference type="AlphaFoldDB" id="A0A3G8YS45"/>
<dbReference type="KEGG" id="dph:EHF33_20760"/>
<keyword evidence="3" id="KW-1185">Reference proteome</keyword>
<organism evidence="2 3">
    <name type="scientific">Deinococcus psychrotolerans</name>
    <dbReference type="NCBI Taxonomy" id="2489213"/>
    <lineage>
        <taxon>Bacteria</taxon>
        <taxon>Thermotogati</taxon>
        <taxon>Deinococcota</taxon>
        <taxon>Deinococci</taxon>
        <taxon>Deinococcales</taxon>
        <taxon>Deinococcaceae</taxon>
        <taxon>Deinococcus</taxon>
    </lineage>
</organism>
<accession>A0A3G8YS45</accession>
<protein>
    <submittedName>
        <fullName evidence="2">Uncharacterized protein</fullName>
    </submittedName>
</protein>
<dbReference type="Proteomes" id="UP000276417">
    <property type="component" value="Plasmid unnamed4"/>
</dbReference>
<proteinExistence type="predicted"/>
<dbReference type="OrthoDB" id="9831120at2"/>
<feature type="region of interest" description="Disordered" evidence="1">
    <location>
        <begin position="508"/>
        <end position="527"/>
    </location>
</feature>